<dbReference type="AlphaFoldDB" id="L8WQC3"/>
<dbReference type="EMBL" id="AFRT01001483">
    <property type="protein sequence ID" value="ELU40205.1"/>
    <property type="molecule type" value="Genomic_DNA"/>
</dbReference>
<gene>
    <name evidence="1" type="ORF">AG1IA_05752</name>
</gene>
<protein>
    <submittedName>
        <fullName evidence="1">Uncharacterized protein</fullName>
    </submittedName>
</protein>
<proteinExistence type="predicted"/>
<dbReference type="Proteomes" id="UP000011668">
    <property type="component" value="Unassembled WGS sequence"/>
</dbReference>
<keyword evidence="2" id="KW-1185">Reference proteome</keyword>
<name>L8WQC3_THACA</name>
<organism evidence="1 2">
    <name type="scientific">Thanatephorus cucumeris (strain AG1-IA)</name>
    <name type="common">Rice sheath blight fungus</name>
    <name type="synonym">Rhizoctonia solani</name>
    <dbReference type="NCBI Taxonomy" id="983506"/>
    <lineage>
        <taxon>Eukaryota</taxon>
        <taxon>Fungi</taxon>
        <taxon>Dikarya</taxon>
        <taxon>Basidiomycota</taxon>
        <taxon>Agaricomycotina</taxon>
        <taxon>Agaricomycetes</taxon>
        <taxon>Cantharellales</taxon>
        <taxon>Ceratobasidiaceae</taxon>
        <taxon>Rhizoctonia</taxon>
        <taxon>Rhizoctonia solani AG-1</taxon>
    </lineage>
</organism>
<evidence type="ECO:0000313" key="2">
    <source>
        <dbReference type="Proteomes" id="UP000011668"/>
    </source>
</evidence>
<reference evidence="1 2" key="1">
    <citation type="journal article" date="2013" name="Nat. Commun.">
        <title>The evolution and pathogenic mechanisms of the rice sheath blight pathogen.</title>
        <authorList>
            <person name="Zheng A."/>
            <person name="Lin R."/>
            <person name="Xu L."/>
            <person name="Qin P."/>
            <person name="Tang C."/>
            <person name="Ai P."/>
            <person name="Zhang D."/>
            <person name="Liu Y."/>
            <person name="Sun Z."/>
            <person name="Feng H."/>
            <person name="Wang Y."/>
            <person name="Chen Y."/>
            <person name="Liang X."/>
            <person name="Fu R."/>
            <person name="Li Q."/>
            <person name="Zhang J."/>
            <person name="Yu X."/>
            <person name="Xie Z."/>
            <person name="Ding L."/>
            <person name="Guan P."/>
            <person name="Tang J."/>
            <person name="Liang Y."/>
            <person name="Wang S."/>
            <person name="Deng Q."/>
            <person name="Li S."/>
            <person name="Zhu J."/>
            <person name="Wang L."/>
            <person name="Liu H."/>
            <person name="Li P."/>
        </authorList>
    </citation>
    <scope>NUCLEOTIDE SEQUENCE [LARGE SCALE GENOMIC DNA]</scope>
    <source>
        <strain evidence="2">AG-1 IA</strain>
    </source>
</reference>
<comment type="caution">
    <text evidence="1">The sequence shown here is derived from an EMBL/GenBank/DDBJ whole genome shotgun (WGS) entry which is preliminary data.</text>
</comment>
<sequence>MNPSALLEMKVGSGRDCQPTHRFCLPHTPKRKELLSVYWLNILWIYLRITHDEQTMPHGFELYEDKQLAVRGSSSDIEYRVIYVTSRTPVRPGQD</sequence>
<accession>L8WQC3</accession>
<dbReference type="HOGENOM" id="CLU_2374223_0_0_1"/>
<evidence type="ECO:0000313" key="1">
    <source>
        <dbReference type="EMBL" id="ELU40205.1"/>
    </source>
</evidence>